<protein>
    <recommendedName>
        <fullName evidence="4">serine-type D-Ala-D-Ala carboxypeptidase</fullName>
        <ecNumber evidence="4">3.4.16.4</ecNumber>
    </recommendedName>
</protein>
<keyword evidence="16" id="KW-0472">Membrane</keyword>
<name>A0A9D1TI93_9FIRM</name>
<feature type="active site" description="Acyl-ester intermediate" evidence="13">
    <location>
        <position position="64"/>
    </location>
</feature>
<evidence type="ECO:0000256" key="9">
    <source>
        <dbReference type="ARBA" id="ARBA00022960"/>
    </source>
</evidence>
<keyword evidence="16" id="KW-1133">Transmembrane helix</keyword>
<reference evidence="19" key="1">
    <citation type="journal article" date="2021" name="PeerJ">
        <title>Extensive microbial diversity within the chicken gut microbiome revealed by metagenomics and culture.</title>
        <authorList>
            <person name="Gilroy R."/>
            <person name="Ravi A."/>
            <person name="Getino M."/>
            <person name="Pursley I."/>
            <person name="Horton D.L."/>
            <person name="Alikhan N.F."/>
            <person name="Baker D."/>
            <person name="Gharbi K."/>
            <person name="Hall N."/>
            <person name="Watson M."/>
            <person name="Adriaenssens E.M."/>
            <person name="Foster-Nyarko E."/>
            <person name="Jarju S."/>
            <person name="Secka A."/>
            <person name="Antonio M."/>
            <person name="Oren A."/>
            <person name="Chaudhuri R.R."/>
            <person name="La Ragione R."/>
            <person name="Hildebrand F."/>
            <person name="Pallen M.J."/>
        </authorList>
    </citation>
    <scope>NUCLEOTIDE SEQUENCE</scope>
    <source>
        <strain evidence="19">CHK193-4272</strain>
    </source>
</reference>
<dbReference type="InterPro" id="IPR018044">
    <property type="entry name" value="Peptidase_S11"/>
</dbReference>
<evidence type="ECO:0000256" key="14">
    <source>
        <dbReference type="PIRSR" id="PIRSR618044-2"/>
    </source>
</evidence>
<dbReference type="PANTHER" id="PTHR21581">
    <property type="entry name" value="D-ALANYL-D-ALANINE CARBOXYPEPTIDASE"/>
    <property type="match status" value="1"/>
</dbReference>
<feature type="binding site" evidence="14">
    <location>
        <position position="238"/>
    </location>
    <ligand>
        <name>substrate</name>
    </ligand>
</feature>
<evidence type="ECO:0000256" key="7">
    <source>
        <dbReference type="ARBA" id="ARBA00022729"/>
    </source>
</evidence>
<evidence type="ECO:0000256" key="1">
    <source>
        <dbReference type="ARBA" id="ARBA00003217"/>
    </source>
</evidence>
<dbReference type="InterPro" id="IPR012338">
    <property type="entry name" value="Beta-lactam/transpept-like"/>
</dbReference>
<evidence type="ECO:0000256" key="6">
    <source>
        <dbReference type="ARBA" id="ARBA00022670"/>
    </source>
</evidence>
<gene>
    <name evidence="19" type="ORF">H9746_04610</name>
</gene>
<keyword evidence="5 19" id="KW-0121">Carboxypeptidase</keyword>
<evidence type="ECO:0000313" key="20">
    <source>
        <dbReference type="Proteomes" id="UP000886808"/>
    </source>
</evidence>
<dbReference type="EC" id="3.4.16.4" evidence="4"/>
<keyword evidence="11" id="KW-0961">Cell wall biogenesis/degradation</keyword>
<evidence type="ECO:0000313" key="19">
    <source>
        <dbReference type="EMBL" id="HIV62116.1"/>
    </source>
</evidence>
<evidence type="ECO:0000256" key="4">
    <source>
        <dbReference type="ARBA" id="ARBA00012448"/>
    </source>
</evidence>
<evidence type="ECO:0000256" key="2">
    <source>
        <dbReference type="ARBA" id="ARBA00004752"/>
    </source>
</evidence>
<evidence type="ECO:0000256" key="15">
    <source>
        <dbReference type="RuleBase" id="RU004016"/>
    </source>
</evidence>
<evidence type="ECO:0000256" key="11">
    <source>
        <dbReference type="ARBA" id="ARBA00023316"/>
    </source>
</evidence>
<dbReference type="Proteomes" id="UP000886808">
    <property type="component" value="Unassembled WGS sequence"/>
</dbReference>
<dbReference type="AlphaFoldDB" id="A0A9D1TI93"/>
<dbReference type="PRINTS" id="PR00725">
    <property type="entry name" value="DADACBPTASE1"/>
</dbReference>
<accession>A0A9D1TI93</accession>
<dbReference type="Pfam" id="PF00768">
    <property type="entry name" value="Peptidase_S11"/>
    <property type="match status" value="1"/>
</dbReference>
<feature type="chain" id="PRO_5038845648" description="serine-type D-Ala-D-Ala carboxypeptidase" evidence="17">
    <location>
        <begin position="27"/>
        <end position="452"/>
    </location>
</feature>
<feature type="signal peptide" evidence="17">
    <location>
        <begin position="1"/>
        <end position="26"/>
    </location>
</feature>
<keyword evidence="6" id="KW-0645">Protease</keyword>
<comment type="caution">
    <text evidence="19">The sequence shown here is derived from an EMBL/GenBank/DDBJ whole genome shotgun (WGS) entry which is preliminary data.</text>
</comment>
<proteinExistence type="inferred from homology"/>
<feature type="active site" evidence="13">
    <location>
        <position position="120"/>
    </location>
</feature>
<dbReference type="SMART" id="SM00936">
    <property type="entry name" value="PBP5_C"/>
    <property type="match status" value="1"/>
</dbReference>
<dbReference type="InterPro" id="IPR037167">
    <property type="entry name" value="Peptidase_S11_C_sf"/>
</dbReference>
<keyword evidence="9" id="KW-0133">Cell shape</keyword>
<sequence>MKTNKTHRFIAIFMMFILFFVPNAYALTDPNPAAAAAILIDKDSGYVLYDKNSDEKRYPASTTKIMTALITLENAENLDELVEVTEEDFIGVASDASKAGFMVGEQVPVIDLLYGLMLPSGNEAANTLARHIGGSIENFADMMNKKAKELGCTNTHFVNPNGLHDENHYTTARDLAIITQEALKDETFALIVNTAQKTLSETNMTPMRDGKPLKVYTTNMLIYSRYQPEYYSYAKGVKTGFTSEAGYCLVSTAIYDGSQLISVVLGCERPAGATYANTFEASKTLFRWGFNNFETIDMVAKDETVTEVPVRLSTQQDTLVVVTNGKLKGIMPIDADKSKIERKIDLPESVNAPITQGQKIGTMTVSYNGVEYGSVDLVALNDISMSQVLYVADKIENFFQSNAFRIIVVAVILLFFLYFLFLVLRVRHKKEKRKKMMKSKQARYRDYDKRDR</sequence>
<comment type="similarity">
    <text evidence="3 15">Belongs to the peptidase S11 family.</text>
</comment>
<feature type="active site" description="Acyl-ester intermediate" evidence="13">
    <location>
        <position position="61"/>
    </location>
</feature>
<dbReference type="SUPFAM" id="SSF69189">
    <property type="entry name" value="Penicillin-binding protein associated domain"/>
    <property type="match status" value="1"/>
</dbReference>
<dbReference type="GO" id="GO:0006508">
    <property type="term" value="P:proteolysis"/>
    <property type="evidence" value="ECO:0007669"/>
    <property type="project" value="UniProtKB-KW"/>
</dbReference>
<evidence type="ECO:0000256" key="10">
    <source>
        <dbReference type="ARBA" id="ARBA00022984"/>
    </source>
</evidence>
<comment type="pathway">
    <text evidence="2">Cell wall biogenesis; peptidoglycan biosynthesis.</text>
</comment>
<evidence type="ECO:0000256" key="8">
    <source>
        <dbReference type="ARBA" id="ARBA00022801"/>
    </source>
</evidence>
<dbReference type="InterPro" id="IPR012907">
    <property type="entry name" value="Peptidase_S11_C"/>
</dbReference>
<dbReference type="Pfam" id="PF07943">
    <property type="entry name" value="PBP5_C"/>
    <property type="match status" value="1"/>
</dbReference>
<evidence type="ECO:0000256" key="17">
    <source>
        <dbReference type="SAM" id="SignalP"/>
    </source>
</evidence>
<evidence type="ECO:0000256" key="13">
    <source>
        <dbReference type="PIRSR" id="PIRSR618044-1"/>
    </source>
</evidence>
<dbReference type="GO" id="GO:0008360">
    <property type="term" value="P:regulation of cell shape"/>
    <property type="evidence" value="ECO:0007669"/>
    <property type="project" value="UniProtKB-KW"/>
</dbReference>
<dbReference type="PANTHER" id="PTHR21581:SF33">
    <property type="entry name" value="D-ALANYL-D-ALANINE CARBOXYPEPTIDASE DACB"/>
    <property type="match status" value="1"/>
</dbReference>
<keyword evidence="16" id="KW-0812">Transmembrane</keyword>
<evidence type="ECO:0000256" key="12">
    <source>
        <dbReference type="ARBA" id="ARBA00034000"/>
    </source>
</evidence>
<dbReference type="InterPro" id="IPR001967">
    <property type="entry name" value="Peptidase_S11_N"/>
</dbReference>
<feature type="domain" description="Peptidase S11 D-Ala-D-Ala carboxypeptidase A C-terminal" evidence="18">
    <location>
        <begin position="293"/>
        <end position="385"/>
    </location>
</feature>
<evidence type="ECO:0000256" key="3">
    <source>
        <dbReference type="ARBA" id="ARBA00007164"/>
    </source>
</evidence>
<dbReference type="GO" id="GO:0009252">
    <property type="term" value="P:peptidoglycan biosynthetic process"/>
    <property type="evidence" value="ECO:0007669"/>
    <property type="project" value="UniProtKB-KW"/>
</dbReference>
<dbReference type="Gene3D" id="2.60.410.10">
    <property type="entry name" value="D-Ala-D-Ala carboxypeptidase, C-terminal domain"/>
    <property type="match status" value="1"/>
</dbReference>
<keyword evidence="7 17" id="KW-0732">Signal</keyword>
<dbReference type="EMBL" id="DXIE01000028">
    <property type="protein sequence ID" value="HIV62116.1"/>
    <property type="molecule type" value="Genomic_DNA"/>
</dbReference>
<evidence type="ECO:0000256" key="16">
    <source>
        <dbReference type="SAM" id="Phobius"/>
    </source>
</evidence>
<dbReference type="SUPFAM" id="SSF56601">
    <property type="entry name" value="beta-lactamase/transpeptidase-like"/>
    <property type="match status" value="1"/>
</dbReference>
<dbReference type="InterPro" id="IPR015956">
    <property type="entry name" value="Peniciliin-bd_prot_C_sf"/>
</dbReference>
<comment type="catalytic activity">
    <reaction evidence="12">
        <text>Preferential cleavage: (Ac)2-L-Lys-D-Ala-|-D-Ala. Also transpeptidation of peptidyl-alanyl moieties that are N-acyl substituents of D-alanine.</text>
        <dbReference type="EC" id="3.4.16.4"/>
    </reaction>
</comment>
<comment type="function">
    <text evidence="1">Removes C-terminal D-alanyl residues from sugar-peptide cell wall precursors.</text>
</comment>
<organism evidence="19 20">
    <name type="scientific">Candidatus Butyricicoccus avistercoris</name>
    <dbReference type="NCBI Taxonomy" id="2838518"/>
    <lineage>
        <taxon>Bacteria</taxon>
        <taxon>Bacillati</taxon>
        <taxon>Bacillota</taxon>
        <taxon>Clostridia</taxon>
        <taxon>Eubacteriales</taxon>
        <taxon>Butyricicoccaceae</taxon>
        <taxon>Butyricicoccus</taxon>
    </lineage>
</organism>
<evidence type="ECO:0000256" key="5">
    <source>
        <dbReference type="ARBA" id="ARBA00022645"/>
    </source>
</evidence>
<dbReference type="GO" id="GO:0009002">
    <property type="term" value="F:serine-type D-Ala-D-Ala carboxypeptidase activity"/>
    <property type="evidence" value="ECO:0007669"/>
    <property type="project" value="UniProtKB-EC"/>
</dbReference>
<keyword evidence="8" id="KW-0378">Hydrolase</keyword>
<reference evidence="19" key="2">
    <citation type="submission" date="2021-04" db="EMBL/GenBank/DDBJ databases">
        <authorList>
            <person name="Gilroy R."/>
        </authorList>
    </citation>
    <scope>NUCLEOTIDE SEQUENCE</scope>
    <source>
        <strain evidence="19">CHK193-4272</strain>
    </source>
</reference>
<dbReference type="Gene3D" id="3.40.710.10">
    <property type="entry name" value="DD-peptidase/beta-lactamase superfamily"/>
    <property type="match status" value="1"/>
</dbReference>
<keyword evidence="10" id="KW-0573">Peptidoglycan synthesis</keyword>
<evidence type="ECO:0000259" key="18">
    <source>
        <dbReference type="SMART" id="SM00936"/>
    </source>
</evidence>
<dbReference type="GO" id="GO:0071555">
    <property type="term" value="P:cell wall organization"/>
    <property type="evidence" value="ECO:0007669"/>
    <property type="project" value="UniProtKB-KW"/>
</dbReference>
<feature type="transmembrane region" description="Helical" evidence="16">
    <location>
        <begin position="403"/>
        <end position="426"/>
    </location>
</feature>